<dbReference type="PROSITE" id="PS51257">
    <property type="entry name" value="PROKAR_LIPOPROTEIN"/>
    <property type="match status" value="1"/>
</dbReference>
<dbReference type="EMBL" id="ADBJ01000056">
    <property type="protein sequence ID" value="EFA75410.1"/>
    <property type="molecule type" value="Genomic_DNA"/>
</dbReference>
<dbReference type="PROSITE" id="PS00022">
    <property type="entry name" value="EGF_1"/>
    <property type="match status" value="1"/>
</dbReference>
<accession>D3BTJ3</accession>
<evidence type="ECO:0000256" key="5">
    <source>
        <dbReference type="SAM" id="Phobius"/>
    </source>
</evidence>
<dbReference type="OMA" id="YIVVDFI"/>
<dbReference type="GeneID" id="31366957"/>
<evidence type="ECO:0000256" key="2">
    <source>
        <dbReference type="ARBA" id="ARBA00064229"/>
    </source>
</evidence>
<dbReference type="SUPFAM" id="SSF53300">
    <property type="entry name" value="vWA-like"/>
    <property type="match status" value="1"/>
</dbReference>
<organism evidence="8 9">
    <name type="scientific">Heterostelium pallidum (strain ATCC 26659 / Pp 5 / PN500)</name>
    <name type="common">Cellular slime mold</name>
    <name type="synonym">Polysphondylium pallidum</name>
    <dbReference type="NCBI Taxonomy" id="670386"/>
    <lineage>
        <taxon>Eukaryota</taxon>
        <taxon>Amoebozoa</taxon>
        <taxon>Evosea</taxon>
        <taxon>Eumycetozoa</taxon>
        <taxon>Dictyostelia</taxon>
        <taxon>Acytosteliales</taxon>
        <taxon>Acytosteliaceae</taxon>
        <taxon>Heterostelium</taxon>
    </lineage>
</organism>
<dbReference type="Pfam" id="PF24619">
    <property type="entry name" value="Ig_SibA"/>
    <property type="match status" value="1"/>
</dbReference>
<evidence type="ECO:0000313" key="9">
    <source>
        <dbReference type="Proteomes" id="UP000001396"/>
    </source>
</evidence>
<keyword evidence="5" id="KW-0812">Transmembrane</keyword>
<protein>
    <submittedName>
        <fullName evidence="8">Type A von Willebrand factor domain-containing protein</fullName>
    </submittedName>
</protein>
<keyword evidence="5" id="KW-1133">Transmembrane helix</keyword>
<reference evidence="8 9" key="1">
    <citation type="journal article" date="2011" name="Genome Res.">
        <title>Phylogeny-wide analysis of social amoeba genomes highlights ancient origins for complex intercellular communication.</title>
        <authorList>
            <person name="Heidel A.J."/>
            <person name="Lawal H.M."/>
            <person name="Felder M."/>
            <person name="Schilde C."/>
            <person name="Helps N.R."/>
            <person name="Tunggal B."/>
            <person name="Rivero F."/>
            <person name="John U."/>
            <person name="Schleicher M."/>
            <person name="Eichinger L."/>
            <person name="Platzer M."/>
            <person name="Noegel A.A."/>
            <person name="Schaap P."/>
            <person name="Gloeckner G."/>
        </authorList>
    </citation>
    <scope>NUCLEOTIDE SEQUENCE [LARGE SCALE GENOMIC DNA]</scope>
    <source>
        <strain evidence="9">ATCC 26659 / Pp 5 / PN500</strain>
    </source>
</reference>
<dbReference type="InterPro" id="IPR056844">
    <property type="entry name" value="SibA-E_N"/>
</dbReference>
<dbReference type="InterPro" id="IPR000742">
    <property type="entry name" value="EGF"/>
</dbReference>
<dbReference type="PROSITE" id="PS01186">
    <property type="entry name" value="EGF_2"/>
    <property type="match status" value="1"/>
</dbReference>
<name>D3BTJ3_HETP5</name>
<proteinExistence type="inferred from homology"/>
<dbReference type="InterPro" id="IPR056847">
    <property type="entry name" value="Ig_SibA-E_2nd"/>
</dbReference>
<feature type="region of interest" description="Disordered" evidence="4">
    <location>
        <begin position="1407"/>
        <end position="1426"/>
    </location>
</feature>
<feature type="transmembrane region" description="Helical" evidence="5">
    <location>
        <begin position="1359"/>
        <end position="1379"/>
    </location>
</feature>
<keyword evidence="3" id="KW-1015">Disulfide bond</keyword>
<gene>
    <name evidence="8" type="ORF">PPL_11489</name>
</gene>
<feature type="signal peptide" evidence="6">
    <location>
        <begin position="1"/>
        <end position="19"/>
    </location>
</feature>
<keyword evidence="6" id="KW-0732">Signal</keyword>
<dbReference type="InterPro" id="IPR056851">
    <property type="entry name" value="Ig_SibA-E"/>
</dbReference>
<comment type="similarity">
    <text evidence="1">Belongs to the SIB family.</text>
</comment>
<sequence length="1426" mass="153282">MAKILFLVSLICMIAACSASHFRFGSISWSPASPTNYNYINFNILLGYKRNYGSFYNVTVGDYVKGGSRYNQYNYTGSDLGTITFGYNNQRVTPICYVNSINANEDWFTCTMVAQFTYPSSKGKYSVSFDGSARLSSLINNANQNYRCQTTVTITPPPGITYDSPVSGVLPIITVNRGVLNTFQIVASNPLASLNQNLTYSLATGSMMGSSYLANPSGLTVSTGGIVSFTPTQTGLYCAQIIIDDGIDYVVTDFILNSVVQPISPPYFFGLTPGDGSLIRANVNQTTTWTYEAKSNNTNLGVTIYSANVPAGVECSKQDNPNPGRIDCSWTPSINNVGSYVVSLGLYDSAGTPMQGQRSFILTVQQPQCGNGSPIQNCVGNECCKCDPGFDTASNCFECLPGFWGPKCQTNPPCKNGTVSEGTTGNGACICYNGYTGAACDIVLSLYCNSADTTGLTSADLSQGYLNPQNMIVYVSNTGPSYTLPVNLTLPSPLPSVDVYVLIDAAPTNTAIQNDYKNYITTFVNSIQSYSDNVRLGYGTYSDALSGYVFQNKLVIGSTINIDIQNLPYVISTTSTGNGLAALQKAAETSVGWRAASYHSLLIITDSDIVAPTQALSDAVTDALIKNNIVPVVIGVNNAKLDNWNAFLTANKFGKSAVSKNTNSNDWALTANKLIQSSFLEISPVANINPEGFIFNTLPKQTITLPGVINLGFQVKMPTTPVATNQGQAQITVPGYGDTNLIFKFNHAPTASPGVVTALRNKDTPFTFLVSDPDANQLDIKFVSLPDKAVASITANGVTVVLGGSYLSTSTFLVVPAKNAMGSTSFNYEVTDRCLTAASSFSVKVIDDGAGTPPNAFPTNVSTIQNTPVAFQFNFTDDNKPASKCVINLITLPKNGRITYPNGNAVPVNTDIEVGTFTYTPNTDKSDADTNDGNGPLDTIYFTITNDKGYSSSSAIATFYVSPRNPPVYTGQLEFITLQNTPLPILLTGNPPAGKTLFKYVFDEFKGPGNMSYLQCAEEPHCYLLFTPPFETLYIASRAQFLYQPPNDVWGNKIFNISLHLETDGVISELINISITVVHVPQPPKIVLETLQVVGEEQESPLKKSYEIVVNQSAIVSWSSYDLDTDNNTIECIIQTLPRRGSLHRYNDSAEDKRGEQISLLENIGKPTDSVWKVVYAPVPGTSGPGYATFSFKTFNTLQLYSLTEQLITNVNPIYTPPEIFVGQYNWTSMKDQALVITNVSFVSVDVTYQNMTMLINITNQDLSPANVSIDLFGLTPGYCVSNVTGTLLCRASKTVLNNYLSQINVASSVAGNYMLNVWVENTHLKSVPGLTPELLTANNNLSVGFSAAGVKNTNNTTVLSAAIAASVAAAALIAAAVWKLVKRAAPPTDAFFGDSPFSEGGISSNPLYQESANSGVNPLYDASTN</sequence>
<keyword evidence="3" id="KW-0245">EGF-like domain</keyword>
<dbReference type="InParanoid" id="D3BTJ3"/>
<dbReference type="STRING" id="670386.D3BTJ3"/>
<comment type="caution">
    <text evidence="3">Lacks conserved residue(s) required for the propagation of feature annotation.</text>
</comment>
<dbReference type="Pfam" id="PF24909">
    <property type="entry name" value="vWA_SIBA-E"/>
    <property type="match status" value="1"/>
</dbReference>
<evidence type="ECO:0000259" key="7">
    <source>
        <dbReference type="PROSITE" id="PS50026"/>
    </source>
</evidence>
<dbReference type="PROSITE" id="PS50026">
    <property type="entry name" value="EGF_3"/>
    <property type="match status" value="1"/>
</dbReference>
<dbReference type="InterPro" id="IPR036465">
    <property type="entry name" value="vWFA_dom_sf"/>
</dbReference>
<feature type="chain" id="PRO_5003042022" evidence="6">
    <location>
        <begin position="20"/>
        <end position="1426"/>
    </location>
</feature>
<dbReference type="RefSeq" id="XP_020427544.1">
    <property type="nucleotide sequence ID" value="XM_020582241.1"/>
</dbReference>
<evidence type="ECO:0000256" key="6">
    <source>
        <dbReference type="SAM" id="SignalP"/>
    </source>
</evidence>
<dbReference type="Proteomes" id="UP000001396">
    <property type="component" value="Unassembled WGS sequence"/>
</dbReference>
<dbReference type="Pfam" id="PF24908">
    <property type="entry name" value="Ig_SIBA-E_2nd"/>
    <property type="match status" value="1"/>
</dbReference>
<dbReference type="Pfam" id="PF24907">
    <property type="entry name" value="SIBA-E_N"/>
    <property type="match status" value="1"/>
</dbReference>
<comment type="caution">
    <text evidence="8">The sequence shown here is derived from an EMBL/GenBank/DDBJ whole genome shotgun (WGS) entry which is preliminary data.</text>
</comment>
<evidence type="ECO:0000313" key="8">
    <source>
        <dbReference type="EMBL" id="EFA75410.1"/>
    </source>
</evidence>
<evidence type="ECO:0000256" key="1">
    <source>
        <dbReference type="ARBA" id="ARBA00061597"/>
    </source>
</evidence>
<dbReference type="Gene3D" id="3.40.50.410">
    <property type="entry name" value="von Willebrand factor, type A domain"/>
    <property type="match status" value="1"/>
</dbReference>
<feature type="disulfide bond" evidence="3">
    <location>
        <begin position="431"/>
        <end position="440"/>
    </location>
</feature>
<comment type="subunit">
    <text evidence="2">Interacts with talA/talin.</text>
</comment>
<evidence type="ECO:0000256" key="4">
    <source>
        <dbReference type="SAM" id="MobiDB-lite"/>
    </source>
</evidence>
<keyword evidence="9" id="KW-1185">Reference proteome</keyword>
<keyword evidence="5" id="KW-0472">Membrane</keyword>
<evidence type="ECO:0000256" key="3">
    <source>
        <dbReference type="PROSITE-ProRule" id="PRU00076"/>
    </source>
</evidence>
<feature type="domain" description="EGF-like" evidence="7">
    <location>
        <begin position="404"/>
        <end position="441"/>
    </location>
</feature>